<dbReference type="InterPro" id="IPR018755">
    <property type="entry name" value="Phage_Mu_Gp48"/>
</dbReference>
<accession>A0A1D9LCA3</accession>
<proteinExistence type="predicted"/>
<name>A0A1D9LCA3_9NEIS</name>
<reference evidence="1 2" key="1">
    <citation type="submission" date="2016-10" db="EMBL/GenBank/DDBJ databases">
        <title>Chromobacterium muskegensis sp. nov., an insecticidal bacterium isolated from Sphagnum bogs.</title>
        <authorList>
            <person name="Sparks M.E."/>
            <person name="Blackburn M.B."/>
            <person name="Gundersen-Rindal D.E."/>
            <person name="Mitchell A."/>
            <person name="Farrar R."/>
            <person name="Kuhar D."/>
        </authorList>
    </citation>
    <scope>NUCLEOTIDE SEQUENCE [LARGE SCALE GENOMIC DNA]</scope>
    <source>
        <strain evidence="1 2">21-1</strain>
    </source>
</reference>
<dbReference type="EMBL" id="CP017707">
    <property type="protein sequence ID" value="AOZ48892.1"/>
    <property type="molecule type" value="Genomic_DNA"/>
</dbReference>
<dbReference type="KEGG" id="cvc:BKX93_02025"/>
<evidence type="ECO:0000313" key="1">
    <source>
        <dbReference type="EMBL" id="AOZ48892.1"/>
    </source>
</evidence>
<dbReference type="AlphaFoldDB" id="A0A1D9LCA3"/>
<dbReference type="GeneID" id="68839992"/>
<sequence length="199" mass="21468">MAVTAAHYQQQLAALLPPGLALMAEDDSELATLLAALAAKLADADARAQLLLQESDPRRAQLLLPEWEASLGLPDACTVGEQTLLARQQAVVAKLTDAGGARAPRFLQLAARLGYPGATITRYRYHHCEMSCEEPLQDIGWRHTWALNLPAGTRVVEATTESGAEEPLRTWGDTMIECVIRREAPAVSTVLIAYGGVDQ</sequence>
<dbReference type="Proteomes" id="UP000178776">
    <property type="component" value="Chromosome"/>
</dbReference>
<evidence type="ECO:0000313" key="2">
    <source>
        <dbReference type="Proteomes" id="UP000178776"/>
    </source>
</evidence>
<protein>
    <recommendedName>
        <fullName evidence="3">Phage tail protein</fullName>
    </recommendedName>
</protein>
<dbReference type="STRING" id="1108595.BKX93_02025"/>
<dbReference type="Pfam" id="PF10076">
    <property type="entry name" value="Phage_Mu_Gp48"/>
    <property type="match status" value="1"/>
</dbReference>
<evidence type="ECO:0008006" key="3">
    <source>
        <dbReference type="Google" id="ProtNLM"/>
    </source>
</evidence>
<dbReference type="RefSeq" id="WP_070978470.1">
    <property type="nucleotide sequence ID" value="NZ_CP017707.1"/>
</dbReference>
<organism evidence="1 2">
    <name type="scientific">Chromobacterium vaccinii</name>
    <dbReference type="NCBI Taxonomy" id="1108595"/>
    <lineage>
        <taxon>Bacteria</taxon>
        <taxon>Pseudomonadati</taxon>
        <taxon>Pseudomonadota</taxon>
        <taxon>Betaproteobacteria</taxon>
        <taxon>Neisseriales</taxon>
        <taxon>Chromobacteriaceae</taxon>
        <taxon>Chromobacterium</taxon>
    </lineage>
</organism>
<gene>
    <name evidence="1" type="ORF">BKX93_02025</name>
</gene>